<proteinExistence type="predicted"/>
<dbReference type="AlphaFoldDB" id="A0A098VVP5"/>
<comment type="caution">
    <text evidence="1">The sequence shown here is derived from an EMBL/GenBank/DDBJ whole genome shotgun (WGS) entry which is preliminary data.</text>
</comment>
<evidence type="ECO:0000313" key="2">
    <source>
        <dbReference type="Proteomes" id="UP000029725"/>
    </source>
</evidence>
<dbReference type="RefSeq" id="XP_013239335.1">
    <property type="nucleotide sequence ID" value="XM_013383881.1"/>
</dbReference>
<sequence length="108" mass="11544">MRGNSPSPEAISNCIALAEKELMLIQNCISAISKSPPNTLHLNEPSSIPPLGVPIAKQTVAINESAPTSAIQIRSLVAFSRPEVADKEWMLANVLSYDPASNTYVPCI</sequence>
<gene>
    <name evidence="1" type="ORF">DI09_127p50</name>
</gene>
<evidence type="ECO:0000313" key="1">
    <source>
        <dbReference type="EMBL" id="KGG52899.1"/>
    </source>
</evidence>
<protein>
    <submittedName>
        <fullName evidence="1">Uncharacterized protein</fullName>
    </submittedName>
</protein>
<dbReference type="GeneID" id="25258217"/>
<dbReference type="HOGENOM" id="CLU_2197579_0_0_1"/>
<dbReference type="EMBL" id="JMKJ01000030">
    <property type="protein sequence ID" value="KGG52899.1"/>
    <property type="molecule type" value="Genomic_DNA"/>
</dbReference>
<organism evidence="1 2">
    <name type="scientific">Mitosporidium daphniae</name>
    <dbReference type="NCBI Taxonomy" id="1485682"/>
    <lineage>
        <taxon>Eukaryota</taxon>
        <taxon>Fungi</taxon>
        <taxon>Fungi incertae sedis</taxon>
        <taxon>Microsporidia</taxon>
        <taxon>Mitosporidium</taxon>
    </lineage>
</organism>
<reference evidence="1 2" key="1">
    <citation type="submission" date="2014-04" db="EMBL/GenBank/DDBJ databases">
        <title>A new species of microsporidia sheds light on the evolution of extreme parasitism.</title>
        <authorList>
            <person name="Haag K.L."/>
            <person name="James T.Y."/>
            <person name="Larsson R."/>
            <person name="Schaer T.M."/>
            <person name="Refardt D."/>
            <person name="Pombert J.-F."/>
            <person name="Ebert D."/>
        </authorList>
    </citation>
    <scope>NUCLEOTIDE SEQUENCE [LARGE SCALE GENOMIC DNA]</scope>
    <source>
        <strain evidence="1 2">UGP3</strain>
        <tissue evidence="1">Spores</tissue>
    </source>
</reference>
<dbReference type="VEuPathDB" id="MicrosporidiaDB:DI09_127p50"/>
<dbReference type="Proteomes" id="UP000029725">
    <property type="component" value="Unassembled WGS sequence"/>
</dbReference>
<accession>A0A098VVP5</accession>
<name>A0A098VVP5_9MICR</name>
<keyword evidence="2" id="KW-1185">Reference proteome</keyword>